<organism evidence="1 2">
    <name type="scientific">Ornithinibacillus salinisoli</name>
    <dbReference type="NCBI Taxonomy" id="1848459"/>
    <lineage>
        <taxon>Bacteria</taxon>
        <taxon>Bacillati</taxon>
        <taxon>Bacillota</taxon>
        <taxon>Bacilli</taxon>
        <taxon>Bacillales</taxon>
        <taxon>Bacillaceae</taxon>
        <taxon>Ornithinibacillus</taxon>
    </lineage>
</organism>
<dbReference type="Proteomes" id="UP001597383">
    <property type="component" value="Unassembled WGS sequence"/>
</dbReference>
<sequence length="137" mass="15505">MRIMFLVLFLGITLLLGGCASDTHPILKGAYQSEIDGVGYVVQMSFQPDNNSFVEYIEGREVDKGIYEKTSSNVYKLLSDKQSFQITLNKEDSFEIKIASLNNGNTIKMKKIQDTPIYIGTEFDDVEKYEGLLEQND</sequence>
<comment type="caution">
    <text evidence="1">The sequence shown here is derived from an EMBL/GenBank/DDBJ whole genome shotgun (WGS) entry which is preliminary data.</text>
</comment>
<accession>A0ABW4VZV6</accession>
<evidence type="ECO:0000313" key="1">
    <source>
        <dbReference type="EMBL" id="MFD2044857.1"/>
    </source>
</evidence>
<keyword evidence="2" id="KW-1185">Reference proteome</keyword>
<protein>
    <recommendedName>
        <fullName evidence="3">DUF4825 domain-containing protein</fullName>
    </recommendedName>
</protein>
<evidence type="ECO:0008006" key="3">
    <source>
        <dbReference type="Google" id="ProtNLM"/>
    </source>
</evidence>
<evidence type="ECO:0000313" key="2">
    <source>
        <dbReference type="Proteomes" id="UP001597383"/>
    </source>
</evidence>
<gene>
    <name evidence="1" type="ORF">ACFSJF_11305</name>
</gene>
<reference evidence="2" key="1">
    <citation type="journal article" date="2019" name="Int. J. Syst. Evol. Microbiol.">
        <title>The Global Catalogue of Microorganisms (GCM) 10K type strain sequencing project: providing services to taxonomists for standard genome sequencing and annotation.</title>
        <authorList>
            <consortium name="The Broad Institute Genomics Platform"/>
            <consortium name="The Broad Institute Genome Sequencing Center for Infectious Disease"/>
            <person name="Wu L."/>
            <person name="Ma J."/>
        </authorList>
    </citation>
    <scope>NUCLEOTIDE SEQUENCE [LARGE SCALE GENOMIC DNA]</scope>
    <source>
        <strain evidence="2">R28</strain>
    </source>
</reference>
<name>A0ABW4VZV6_9BACI</name>
<proteinExistence type="predicted"/>
<dbReference type="PROSITE" id="PS51257">
    <property type="entry name" value="PROKAR_LIPOPROTEIN"/>
    <property type="match status" value="1"/>
</dbReference>
<dbReference type="EMBL" id="JBHUHQ010000016">
    <property type="protein sequence ID" value="MFD2044857.1"/>
    <property type="molecule type" value="Genomic_DNA"/>
</dbReference>
<dbReference type="RefSeq" id="WP_377557454.1">
    <property type="nucleotide sequence ID" value="NZ_JBHUHQ010000016.1"/>
</dbReference>